<accession>A0A1X6X8S9</accession>
<feature type="signal peptide" evidence="1">
    <location>
        <begin position="1"/>
        <end position="22"/>
    </location>
</feature>
<organism evidence="2 3">
    <name type="scientific">Brachybacterium nesterenkovii</name>
    <dbReference type="NCBI Taxonomy" id="47847"/>
    <lineage>
        <taxon>Bacteria</taxon>
        <taxon>Bacillati</taxon>
        <taxon>Actinomycetota</taxon>
        <taxon>Actinomycetes</taxon>
        <taxon>Micrococcales</taxon>
        <taxon>Dermabacteraceae</taxon>
        <taxon>Brachybacterium</taxon>
    </lineage>
</organism>
<dbReference type="RefSeq" id="WP_087105176.1">
    <property type="nucleotide sequence ID" value="NZ_FWFG01000112.1"/>
</dbReference>
<evidence type="ECO:0000313" key="3">
    <source>
        <dbReference type="Proteomes" id="UP000195981"/>
    </source>
</evidence>
<reference evidence="2 3" key="1">
    <citation type="submission" date="2017-02" db="EMBL/GenBank/DDBJ databases">
        <authorList>
            <person name="Peterson S.W."/>
        </authorList>
    </citation>
    <scope>NUCLEOTIDE SEQUENCE [LARGE SCALE GENOMIC DNA]</scope>
    <source>
        <strain evidence="2 3">CIP104813</strain>
    </source>
</reference>
<protein>
    <recommendedName>
        <fullName evidence="4">Lipoprotein</fullName>
    </recommendedName>
</protein>
<gene>
    <name evidence="2" type="ORF">FM110_13030</name>
</gene>
<dbReference type="EMBL" id="FWFG01000112">
    <property type="protein sequence ID" value="SLM95576.1"/>
    <property type="molecule type" value="Genomic_DNA"/>
</dbReference>
<name>A0A1X6X8S9_9MICO</name>
<evidence type="ECO:0008006" key="4">
    <source>
        <dbReference type="Google" id="ProtNLM"/>
    </source>
</evidence>
<dbReference type="Proteomes" id="UP000195981">
    <property type="component" value="Unassembled WGS sequence"/>
</dbReference>
<keyword evidence="3" id="KW-1185">Reference proteome</keyword>
<dbReference type="AlphaFoldDB" id="A0A1X6X8S9"/>
<keyword evidence="1" id="KW-0732">Signal</keyword>
<feature type="chain" id="PRO_5038859610" description="Lipoprotein" evidence="1">
    <location>
        <begin position="23"/>
        <end position="189"/>
    </location>
</feature>
<proteinExistence type="predicted"/>
<sequence>MPHSRHCARAVCLALGAGLVLAGCGVGDRGEDWVDDGWRYAMGQHLYYRPDAVSTDVALIQARLPAIEASEGVWLEAQRTPPETREVIPAPDDYVWHAVAVVGPEQVETLLAEHSATPITGDPVIDDAAVQAQLLPPLAEHAGSCPAGWVPVLIGSEEMPEHTTEGSDWIDMAVVCPGGDRVAVTTMDM</sequence>
<dbReference type="PROSITE" id="PS51257">
    <property type="entry name" value="PROKAR_LIPOPROTEIN"/>
    <property type="match status" value="1"/>
</dbReference>
<dbReference type="OrthoDB" id="4794210at2"/>
<evidence type="ECO:0000256" key="1">
    <source>
        <dbReference type="SAM" id="SignalP"/>
    </source>
</evidence>
<evidence type="ECO:0000313" key="2">
    <source>
        <dbReference type="EMBL" id="SLM95576.1"/>
    </source>
</evidence>